<comment type="caution">
    <text evidence="2">The sequence shown here is derived from an EMBL/GenBank/DDBJ whole genome shotgun (WGS) entry which is preliminary data.</text>
</comment>
<feature type="domain" description="NAD-dependent epimerase/dehydratase" evidence="1">
    <location>
        <begin position="4"/>
        <end position="212"/>
    </location>
</feature>
<reference evidence="2 3" key="1">
    <citation type="submission" date="2019-08" db="EMBL/GenBank/DDBJ databases">
        <authorList>
            <person name="Dhanesh K."/>
            <person name="Kumar G."/>
            <person name="Sasikala C."/>
            <person name="Venkata Ramana C."/>
        </authorList>
    </citation>
    <scope>NUCLEOTIDE SEQUENCE [LARGE SCALE GENOMIC DNA]</scope>
    <source>
        <strain evidence="2 3">JC645</strain>
    </source>
</reference>
<evidence type="ECO:0000313" key="2">
    <source>
        <dbReference type="EMBL" id="KAA5543635.1"/>
    </source>
</evidence>
<organism evidence="2 3">
    <name type="scientific">Roseiconus nitratireducens</name>
    <dbReference type="NCBI Taxonomy" id="2605748"/>
    <lineage>
        <taxon>Bacteria</taxon>
        <taxon>Pseudomonadati</taxon>
        <taxon>Planctomycetota</taxon>
        <taxon>Planctomycetia</taxon>
        <taxon>Pirellulales</taxon>
        <taxon>Pirellulaceae</taxon>
        <taxon>Roseiconus</taxon>
    </lineage>
</organism>
<dbReference type="AlphaFoldDB" id="A0A5M6DEL6"/>
<sequence length="336" mass="37401">MKRIFLTGATGFVGRHLASHLAGLDCEVVCLVRDRKRATHLYRSGFELIEGDLQKRATYEDALRDCDVVFHVAGLTHALRARQLFEVNCDATERLARACMRMTLLRRFVFVSSLAAVGPASRVGQPVDEETVPAPVSDYGRSKLAGENSLREFAKDLPTTIVRPGIVFGPHDAVALPMHQMIAKTGVHITIGFRTPPLAMVYVDDLVKLLIASTTGECLSSDPADVGLGVYMACDDREFPTYGQLGRRIATAQNRRVIVWPLWRWVGRTVAWGSEQVGKLKGRPQFLSSDKAREAVVRSWECSSEKARSQLGFAASQSLQERIEQTVRWYRENGQL</sequence>
<accession>A0A5M6DEL6</accession>
<protein>
    <submittedName>
        <fullName evidence="2">NAD-dependent epimerase/dehydratase family protein</fullName>
    </submittedName>
</protein>
<evidence type="ECO:0000259" key="1">
    <source>
        <dbReference type="Pfam" id="PF01370"/>
    </source>
</evidence>
<dbReference type="InterPro" id="IPR036291">
    <property type="entry name" value="NAD(P)-bd_dom_sf"/>
</dbReference>
<dbReference type="PANTHER" id="PTHR43245:SF58">
    <property type="entry name" value="BLL5923 PROTEIN"/>
    <property type="match status" value="1"/>
</dbReference>
<dbReference type="Gene3D" id="3.40.50.720">
    <property type="entry name" value="NAD(P)-binding Rossmann-like Domain"/>
    <property type="match status" value="1"/>
</dbReference>
<dbReference type="EMBL" id="VWOX01000005">
    <property type="protein sequence ID" value="KAA5543635.1"/>
    <property type="molecule type" value="Genomic_DNA"/>
</dbReference>
<dbReference type="SUPFAM" id="SSF51735">
    <property type="entry name" value="NAD(P)-binding Rossmann-fold domains"/>
    <property type="match status" value="1"/>
</dbReference>
<dbReference type="InterPro" id="IPR050177">
    <property type="entry name" value="Lipid_A_modif_metabolic_enz"/>
</dbReference>
<dbReference type="Pfam" id="PF01370">
    <property type="entry name" value="Epimerase"/>
    <property type="match status" value="1"/>
</dbReference>
<name>A0A5M6DEL6_9BACT</name>
<dbReference type="Proteomes" id="UP000324479">
    <property type="component" value="Unassembled WGS sequence"/>
</dbReference>
<dbReference type="InterPro" id="IPR001509">
    <property type="entry name" value="Epimerase_deHydtase"/>
</dbReference>
<keyword evidence="3" id="KW-1185">Reference proteome</keyword>
<dbReference type="PANTHER" id="PTHR43245">
    <property type="entry name" value="BIFUNCTIONAL POLYMYXIN RESISTANCE PROTEIN ARNA"/>
    <property type="match status" value="1"/>
</dbReference>
<gene>
    <name evidence="2" type="ORF">FYK55_10525</name>
</gene>
<evidence type="ECO:0000313" key="3">
    <source>
        <dbReference type="Proteomes" id="UP000324479"/>
    </source>
</evidence>
<dbReference type="RefSeq" id="WP_150076387.1">
    <property type="nucleotide sequence ID" value="NZ_VWOX01000005.1"/>
</dbReference>
<proteinExistence type="predicted"/>